<evidence type="ECO:0000256" key="5">
    <source>
        <dbReference type="ARBA" id="ARBA00023159"/>
    </source>
</evidence>
<evidence type="ECO:0000256" key="1">
    <source>
        <dbReference type="ARBA" id="ARBA00004123"/>
    </source>
</evidence>
<keyword evidence="7 9" id="KW-0539">Nucleus</keyword>
<proteinExistence type="inferred from homology"/>
<gene>
    <name evidence="15" type="ORF">GPM918_LOCUS17332</name>
    <name evidence="16" type="ORF">SRO942_LOCUS17331</name>
</gene>
<evidence type="ECO:0000259" key="12">
    <source>
        <dbReference type="Pfam" id="PF22981"/>
    </source>
</evidence>
<keyword evidence="4 9" id="KW-0805">Transcription regulation</keyword>
<organism evidence="15 17">
    <name type="scientific">Didymodactylos carnosus</name>
    <dbReference type="NCBI Taxonomy" id="1234261"/>
    <lineage>
        <taxon>Eukaryota</taxon>
        <taxon>Metazoa</taxon>
        <taxon>Spiralia</taxon>
        <taxon>Gnathifera</taxon>
        <taxon>Rotifera</taxon>
        <taxon>Eurotatoria</taxon>
        <taxon>Bdelloidea</taxon>
        <taxon>Philodinida</taxon>
        <taxon>Philodinidae</taxon>
        <taxon>Didymodactylos</taxon>
    </lineage>
</organism>
<evidence type="ECO:0000256" key="8">
    <source>
        <dbReference type="ARBA" id="ARBA00032007"/>
    </source>
</evidence>
<keyword evidence="17" id="KW-1185">Reference proteome</keyword>
<dbReference type="InterPro" id="IPR055122">
    <property type="entry name" value="Med14_N"/>
</dbReference>
<keyword evidence="6 9" id="KW-0804">Transcription</keyword>
<evidence type="ECO:0000259" key="13">
    <source>
        <dbReference type="Pfam" id="PF25065"/>
    </source>
</evidence>
<dbReference type="GO" id="GO:0003712">
    <property type="term" value="F:transcription coregulator activity"/>
    <property type="evidence" value="ECO:0007669"/>
    <property type="project" value="UniProtKB-UniRule"/>
</dbReference>
<evidence type="ECO:0000256" key="7">
    <source>
        <dbReference type="ARBA" id="ARBA00023242"/>
    </source>
</evidence>
<evidence type="ECO:0000256" key="2">
    <source>
        <dbReference type="ARBA" id="ARBA00007813"/>
    </source>
</evidence>
<keyword evidence="5 9" id="KW-0010">Activator</keyword>
<dbReference type="EMBL" id="CAJOBC010004745">
    <property type="protein sequence ID" value="CAF3839166.1"/>
    <property type="molecule type" value="Genomic_DNA"/>
</dbReference>
<protein>
    <recommendedName>
        <fullName evidence="3 9">Mediator of RNA polymerase II transcription subunit 14</fullName>
    </recommendedName>
    <alternativeName>
        <fullName evidence="8 9">Mediator complex subunit 14</fullName>
    </alternativeName>
</protein>
<comment type="caution">
    <text evidence="15">The sequence shown here is derived from an EMBL/GenBank/DDBJ whole genome shotgun (WGS) entry which is preliminary data.</text>
</comment>
<dbReference type="Pfam" id="PF08638">
    <property type="entry name" value="Med14"/>
    <property type="match status" value="1"/>
</dbReference>
<evidence type="ECO:0000256" key="3">
    <source>
        <dbReference type="ARBA" id="ARBA00019619"/>
    </source>
</evidence>
<accession>A0A814M082</accession>
<evidence type="ECO:0000313" key="15">
    <source>
        <dbReference type="EMBL" id="CAF1072174.1"/>
    </source>
</evidence>
<comment type="subcellular location">
    <subcellularLocation>
        <location evidence="1 9">Nucleus</location>
    </subcellularLocation>
</comment>
<dbReference type="OrthoDB" id="205099at2759"/>
<comment type="subunit">
    <text evidence="9">Component of the Mediator complex.</text>
</comment>
<dbReference type="GO" id="GO:0070847">
    <property type="term" value="C:core mediator complex"/>
    <property type="evidence" value="ECO:0007669"/>
    <property type="project" value="TreeGrafter"/>
</dbReference>
<feature type="domain" description="Mediator complex subunit MED14 N-terminal" evidence="11">
    <location>
        <begin position="1"/>
        <end position="88"/>
    </location>
</feature>
<dbReference type="GO" id="GO:0006357">
    <property type="term" value="P:regulation of transcription by RNA polymerase II"/>
    <property type="evidence" value="ECO:0007669"/>
    <property type="project" value="InterPro"/>
</dbReference>
<evidence type="ECO:0000256" key="6">
    <source>
        <dbReference type="ARBA" id="ARBA00023163"/>
    </source>
</evidence>
<comment type="similarity">
    <text evidence="2 9">Belongs to the Mediator complex subunit 14 family.</text>
</comment>
<sequence>LPSYPITDAVDALTVGTVNFLPERISEATTPYTSATEQERQEILPRLSSILAARLAMTDLPLQFTNVTINNGRVTLGVDGEFQVKLGITSDNLFTSWQLHKINLFLRDPEEPEQDLVHPLQIQALTNFVQSWLFESENPLVELYRYLHSFCQSLRLQILTEQAFRIRDRTATKQNHLYISEYVACKSLTIEYWKDYVHSNNIQKKPPPPQQQQQQQQSNVQSRSDIRMTIICNDDAKFQISHFPPLSIKDSLAIDKILEKKIFTMEEILNQTIYARCERRFEELKEIILSITSAVIEIDSVIPALKCELLPNSTSEEILFILISPLSGIFKVVSYMETRYSQQIENSLNRDQTNLTESINLLKIWLIQQRIKSLVTHLNCRIYTHLPSLNPKHELVIQFTNKTVYIELAHHEGYYILVYVSDVNQLLVQYYLLIVEKRSLTPDPVMAQQQQQMIIQQNLSGSVDEPAKWILEPILLCPLDPTTFIQEDTLSMKTFQYDKQKETIEDENPMKSARSTSIISLKLLLKLVNYYDEMLTFTFLKDELLRKKVICRGITYSPWTGIPCIDIVRLSNQEDPLLNQELLGYISECFWPRLQTCTIRLTYTLRDTIINSKQNIERFWIVHLKMNEDYFENSNIKTPCNTTVMCTHISSKAYSKVVDHIRNELRSAFELTNLFENYFMSLQESRYLRSISELSYFNFFKCIINYGPNFLFGVCVSYNSMSSQNVQENSNTGSFELRFINNTNTLLSNTHQVLNTKLLPYLNQKRSFKKLIQGGTAQSILAFVPYTDRRWRLYFWNYFVLDIQICGANLILVRDGYYNTQLNSASSDFNPIPHLKEFLAEYMDDTGLIDECDQITEQSCNRDFLTDAGIFSASSSTIHKPLLPPFSTPSSSQQLYGNMTGLSATMTSSMNPLTPVNINQQLQPGSPPISLIAPSPNFQTIGTLSPLMSGIGPPSPMSGSMNIATPSPANLYGEIPFSISSPASQRQHGNTFPGSFIGPSPGTPGMTIPSVSSATTITINNNNASMLAQAREDMNDSGKLPFITSTLINSYNRHLSQPTFPVYLSQQTFFKMLHTADSRQWSKLEFFLASSTIVKQFARAVAEPFDQNNITVRAVNNEPDTYRMEHLALQLQFLFDKISGSYRIRFLSIEQSQTVSQQQHLWLYDELQILDAFFNERFFGLHPLPMAIDLLSLHSATNRGTVAGTLHKLFTFIQPKVLKDLIKIIRLEKNADPQHLWRVRWCLTVPSGYGFNSSASPSIGCGTNRHVYIFVLTPRTEMQIPNSTPYIIPLQYDLQANLTSVWDRTKVSMYVEHKLLDVSQLIEGIKQPLSMKHECSIYPTVLELVSHFQPSQPTVGNFST</sequence>
<dbReference type="Proteomes" id="UP000663829">
    <property type="component" value="Unassembled WGS sequence"/>
</dbReference>
<evidence type="ECO:0000256" key="9">
    <source>
        <dbReference type="RuleBase" id="RU365082"/>
    </source>
</evidence>
<dbReference type="EMBL" id="CAJNOQ010004745">
    <property type="protein sequence ID" value="CAF1072174.1"/>
    <property type="molecule type" value="Genomic_DNA"/>
</dbReference>
<feature type="domain" description="Mediator of RNA polymerase II transcription subunit 14 RM2" evidence="12">
    <location>
        <begin position="174"/>
        <end position="259"/>
    </location>
</feature>
<evidence type="ECO:0000259" key="11">
    <source>
        <dbReference type="Pfam" id="PF08638"/>
    </source>
</evidence>
<feature type="region of interest" description="Disordered" evidence="10">
    <location>
        <begin position="980"/>
        <end position="1005"/>
    </location>
</feature>
<dbReference type="InterPro" id="IPR056877">
    <property type="entry name" value="Med14_C"/>
</dbReference>
<comment type="function">
    <text evidence="9">Component of the Mediator complex, a coactivator involved in the regulated transcription of nearly all RNA polymerase II-dependent genes. Mediator functions as a bridge to convey information from gene-specific regulatory proteins to the basal RNA polymerase II transcription machinery. Mediator is recruited to promoters by direct interactions with regulatory proteins and serves as a scaffold for the assembly of a functional preinitiation complex with RNA polymerase II and the general transcription factors.</text>
</comment>
<evidence type="ECO:0000313" key="17">
    <source>
        <dbReference type="Proteomes" id="UP000663829"/>
    </source>
</evidence>
<dbReference type="InterPro" id="IPR056879">
    <property type="entry name" value="RM3_Med14"/>
</dbReference>
<feature type="domain" description="Mediator of RNA polymerase II transcription subunit 14 RM3" evidence="13">
    <location>
        <begin position="266"/>
        <end position="371"/>
    </location>
</feature>
<dbReference type="InterPro" id="IPR013947">
    <property type="entry name" value="Mediator_Med14"/>
</dbReference>
<dbReference type="Pfam" id="PF22981">
    <property type="entry name" value="RM2_Med14"/>
    <property type="match status" value="1"/>
</dbReference>
<reference evidence="15" key="1">
    <citation type="submission" date="2021-02" db="EMBL/GenBank/DDBJ databases">
        <authorList>
            <person name="Nowell W R."/>
        </authorList>
    </citation>
    <scope>NUCLEOTIDE SEQUENCE</scope>
</reference>
<evidence type="ECO:0000313" key="16">
    <source>
        <dbReference type="EMBL" id="CAF3839166.1"/>
    </source>
</evidence>
<dbReference type="InterPro" id="IPR055113">
    <property type="entry name" value="Med14_RM2"/>
</dbReference>
<dbReference type="PANTHER" id="PTHR12809:SF2">
    <property type="entry name" value="MEDIATOR OF RNA POLYMERASE II TRANSCRIPTION SUBUNIT 14"/>
    <property type="match status" value="1"/>
</dbReference>
<evidence type="ECO:0000256" key="10">
    <source>
        <dbReference type="SAM" id="MobiDB-lite"/>
    </source>
</evidence>
<dbReference type="GO" id="GO:0016592">
    <property type="term" value="C:mediator complex"/>
    <property type="evidence" value="ECO:0007669"/>
    <property type="project" value="UniProtKB-UniRule"/>
</dbReference>
<evidence type="ECO:0000256" key="4">
    <source>
        <dbReference type="ARBA" id="ARBA00023015"/>
    </source>
</evidence>
<dbReference type="Pfam" id="PF25065">
    <property type="entry name" value="RM3_Med14"/>
    <property type="match status" value="1"/>
</dbReference>
<feature type="domain" description="Mediator of RNA polymerase II transcription subunit 14 C-terminal" evidence="14">
    <location>
        <begin position="1214"/>
        <end position="1348"/>
    </location>
</feature>
<name>A0A814M082_9BILA</name>
<feature type="compositionally biased region" description="Polar residues" evidence="10">
    <location>
        <begin position="980"/>
        <end position="993"/>
    </location>
</feature>
<evidence type="ECO:0000259" key="14">
    <source>
        <dbReference type="Pfam" id="PF25069"/>
    </source>
</evidence>
<feature type="region of interest" description="Disordered" evidence="10">
    <location>
        <begin position="203"/>
        <end position="222"/>
    </location>
</feature>
<feature type="non-terminal residue" evidence="15">
    <location>
        <position position="1"/>
    </location>
</feature>
<dbReference type="PANTHER" id="PTHR12809">
    <property type="entry name" value="MEDIATOR COMPLEX SUBUNIT"/>
    <property type="match status" value="1"/>
</dbReference>
<dbReference type="Pfam" id="PF25069">
    <property type="entry name" value="Med14_C"/>
    <property type="match status" value="1"/>
</dbReference>
<dbReference type="Proteomes" id="UP000681722">
    <property type="component" value="Unassembled WGS sequence"/>
</dbReference>